<reference evidence="2" key="1">
    <citation type="journal article" date="2018" name="Nat. Plants">
        <title>Whole-genome landscape of Medicago truncatula symbiotic genes.</title>
        <authorList>
            <person name="Pecrix Y."/>
            <person name="Staton S.E."/>
            <person name="Sallet E."/>
            <person name="Lelandais-Briere C."/>
            <person name="Moreau S."/>
            <person name="Carrere S."/>
            <person name="Blein T."/>
            <person name="Jardinaud M.F."/>
            <person name="Latrasse D."/>
            <person name="Zouine M."/>
            <person name="Zahm M."/>
            <person name="Kreplak J."/>
            <person name="Mayjonade B."/>
            <person name="Satge C."/>
            <person name="Perez M."/>
            <person name="Cauet S."/>
            <person name="Marande W."/>
            <person name="Chantry-Darmon C."/>
            <person name="Lopez-Roques C."/>
            <person name="Bouchez O."/>
            <person name="Berard A."/>
            <person name="Debelle F."/>
            <person name="Munos S."/>
            <person name="Bendahmane A."/>
            <person name="Berges H."/>
            <person name="Niebel A."/>
            <person name="Buitink J."/>
            <person name="Frugier F."/>
            <person name="Benhamed M."/>
            <person name="Crespi M."/>
            <person name="Gouzy J."/>
            <person name="Gamas P."/>
        </authorList>
    </citation>
    <scope>NUCLEOTIDE SEQUENCE [LARGE SCALE GENOMIC DNA]</scope>
    <source>
        <strain evidence="2">cv. Jemalong A17</strain>
    </source>
</reference>
<sequence>MMILLLITIDKFLWTFFMSVKQGVVDVFKILGFDVFFGSAYLKFA</sequence>
<dbReference type="AlphaFoldDB" id="A0A396HGN2"/>
<protein>
    <submittedName>
        <fullName evidence="1">Uncharacterized protein</fullName>
    </submittedName>
</protein>
<dbReference type="Gramene" id="rna37078">
    <property type="protein sequence ID" value="RHN52406.1"/>
    <property type="gene ID" value="gene37078"/>
</dbReference>
<evidence type="ECO:0000313" key="1">
    <source>
        <dbReference type="EMBL" id="RHN52406.1"/>
    </source>
</evidence>
<gene>
    <name evidence="1" type="ORF">MtrunA17_Chr6g0480161</name>
</gene>
<dbReference type="EMBL" id="PSQE01000006">
    <property type="protein sequence ID" value="RHN52406.1"/>
    <property type="molecule type" value="Genomic_DNA"/>
</dbReference>
<proteinExistence type="predicted"/>
<accession>A0A396HGN2</accession>
<organism evidence="1 2">
    <name type="scientific">Medicago truncatula</name>
    <name type="common">Barrel medic</name>
    <name type="synonym">Medicago tribuloides</name>
    <dbReference type="NCBI Taxonomy" id="3880"/>
    <lineage>
        <taxon>Eukaryota</taxon>
        <taxon>Viridiplantae</taxon>
        <taxon>Streptophyta</taxon>
        <taxon>Embryophyta</taxon>
        <taxon>Tracheophyta</taxon>
        <taxon>Spermatophyta</taxon>
        <taxon>Magnoliopsida</taxon>
        <taxon>eudicotyledons</taxon>
        <taxon>Gunneridae</taxon>
        <taxon>Pentapetalae</taxon>
        <taxon>rosids</taxon>
        <taxon>fabids</taxon>
        <taxon>Fabales</taxon>
        <taxon>Fabaceae</taxon>
        <taxon>Papilionoideae</taxon>
        <taxon>50 kb inversion clade</taxon>
        <taxon>NPAAA clade</taxon>
        <taxon>Hologalegina</taxon>
        <taxon>IRL clade</taxon>
        <taxon>Trifolieae</taxon>
        <taxon>Medicago</taxon>
    </lineage>
</organism>
<evidence type="ECO:0000313" key="2">
    <source>
        <dbReference type="Proteomes" id="UP000265566"/>
    </source>
</evidence>
<dbReference type="Proteomes" id="UP000265566">
    <property type="component" value="Chromosome 6"/>
</dbReference>
<comment type="caution">
    <text evidence="1">The sequence shown here is derived from an EMBL/GenBank/DDBJ whole genome shotgun (WGS) entry which is preliminary data.</text>
</comment>
<name>A0A396HGN2_MEDTR</name>